<dbReference type="STRING" id="343013.SAMN04489707_1003109"/>
<gene>
    <name evidence="2" type="ORF">SAMN04489707_1003109</name>
</gene>
<organism evidence="2 3">
    <name type="scientific">Paenacidovorax caeni</name>
    <dbReference type="NCBI Taxonomy" id="343013"/>
    <lineage>
        <taxon>Bacteria</taxon>
        <taxon>Pseudomonadati</taxon>
        <taxon>Pseudomonadota</taxon>
        <taxon>Betaproteobacteria</taxon>
        <taxon>Burkholderiales</taxon>
        <taxon>Comamonadaceae</taxon>
        <taxon>Paenacidovorax</taxon>
    </lineage>
</organism>
<name>A0A1I7FXE5_9BURK</name>
<accession>A0A1I7FXE5</accession>
<feature type="transmembrane region" description="Helical" evidence="1">
    <location>
        <begin position="75"/>
        <end position="93"/>
    </location>
</feature>
<evidence type="ECO:0000313" key="2">
    <source>
        <dbReference type="EMBL" id="SFU40791.1"/>
    </source>
</evidence>
<reference evidence="2 3" key="1">
    <citation type="submission" date="2016-10" db="EMBL/GenBank/DDBJ databases">
        <authorList>
            <person name="de Groot N.N."/>
        </authorList>
    </citation>
    <scope>NUCLEOTIDE SEQUENCE [LARGE SCALE GENOMIC DNA]</scope>
    <source>
        <strain evidence="2 3">R-24608</strain>
    </source>
</reference>
<keyword evidence="1" id="KW-1133">Transmembrane helix</keyword>
<dbReference type="EMBL" id="FPBX01000003">
    <property type="protein sequence ID" value="SFU40791.1"/>
    <property type="molecule type" value="Genomic_DNA"/>
</dbReference>
<evidence type="ECO:0000256" key="1">
    <source>
        <dbReference type="SAM" id="Phobius"/>
    </source>
</evidence>
<dbReference type="RefSeq" id="WP_411914285.1">
    <property type="nucleotide sequence ID" value="NZ_CYIG01000001.1"/>
</dbReference>
<feature type="transmembrane region" description="Helical" evidence="1">
    <location>
        <begin position="12"/>
        <end position="33"/>
    </location>
</feature>
<keyword evidence="1" id="KW-0472">Membrane</keyword>
<dbReference type="Proteomes" id="UP000183656">
    <property type="component" value="Unassembled WGS sequence"/>
</dbReference>
<keyword evidence="1" id="KW-0812">Transmembrane</keyword>
<protein>
    <submittedName>
        <fullName evidence="2">Uncharacterized protein</fullName>
    </submittedName>
</protein>
<dbReference type="AlphaFoldDB" id="A0A1I7FXE5"/>
<evidence type="ECO:0000313" key="3">
    <source>
        <dbReference type="Proteomes" id="UP000183656"/>
    </source>
</evidence>
<proteinExistence type="predicted"/>
<feature type="transmembrane region" description="Helical" evidence="1">
    <location>
        <begin position="45"/>
        <end position="69"/>
    </location>
</feature>
<sequence length="97" mass="10489">MIYVTLVDFFALLGHLFNFAAPALFLALLLALGGRFVGPKGASSLTWYAQAAINSVVGCAVLLAGLWWLGRDGRMLTYAALVLACASSQWLLLRGWR</sequence>
<keyword evidence="3" id="KW-1185">Reference proteome</keyword>